<sequence>MFFESVSAEVHLHLDKYCVEVNVLHNFIIMHFHRCNIFWALSHLVNCHFLLSSWLQVQVMKYQRVLSFMSTV</sequence>
<reference evidence="1" key="1">
    <citation type="submission" date="2023-12" db="EMBL/GenBank/DDBJ databases">
        <title>Genome assembly of Anisodus tanguticus.</title>
        <authorList>
            <person name="Wang Y.-J."/>
        </authorList>
    </citation>
    <scope>NUCLEOTIDE SEQUENCE</scope>
    <source>
        <strain evidence="1">KB-2021</strain>
        <tissue evidence="1">Leaf</tissue>
    </source>
</reference>
<proteinExistence type="predicted"/>
<gene>
    <name evidence="1" type="ORF">RND71_003305</name>
</gene>
<comment type="caution">
    <text evidence="1">The sequence shown here is derived from an EMBL/GenBank/DDBJ whole genome shotgun (WGS) entry which is preliminary data.</text>
</comment>
<keyword evidence="2" id="KW-1185">Reference proteome</keyword>
<accession>A0AAE1SUC3</accession>
<evidence type="ECO:0000313" key="2">
    <source>
        <dbReference type="Proteomes" id="UP001291623"/>
    </source>
</evidence>
<evidence type="ECO:0000313" key="1">
    <source>
        <dbReference type="EMBL" id="KAK4377009.1"/>
    </source>
</evidence>
<organism evidence="1 2">
    <name type="scientific">Anisodus tanguticus</name>
    <dbReference type="NCBI Taxonomy" id="243964"/>
    <lineage>
        <taxon>Eukaryota</taxon>
        <taxon>Viridiplantae</taxon>
        <taxon>Streptophyta</taxon>
        <taxon>Embryophyta</taxon>
        <taxon>Tracheophyta</taxon>
        <taxon>Spermatophyta</taxon>
        <taxon>Magnoliopsida</taxon>
        <taxon>eudicotyledons</taxon>
        <taxon>Gunneridae</taxon>
        <taxon>Pentapetalae</taxon>
        <taxon>asterids</taxon>
        <taxon>lamiids</taxon>
        <taxon>Solanales</taxon>
        <taxon>Solanaceae</taxon>
        <taxon>Solanoideae</taxon>
        <taxon>Hyoscyameae</taxon>
        <taxon>Anisodus</taxon>
    </lineage>
</organism>
<dbReference type="Proteomes" id="UP001291623">
    <property type="component" value="Unassembled WGS sequence"/>
</dbReference>
<dbReference type="AlphaFoldDB" id="A0AAE1SUC3"/>
<dbReference type="EMBL" id="JAVYJV010000002">
    <property type="protein sequence ID" value="KAK4377009.1"/>
    <property type="molecule type" value="Genomic_DNA"/>
</dbReference>
<name>A0AAE1SUC3_9SOLA</name>
<protein>
    <submittedName>
        <fullName evidence="1">Uncharacterized protein</fullName>
    </submittedName>
</protein>